<dbReference type="Proteomes" id="UP001362999">
    <property type="component" value="Unassembled WGS sequence"/>
</dbReference>
<protein>
    <submittedName>
        <fullName evidence="1">Uncharacterized protein</fullName>
    </submittedName>
</protein>
<name>A0AAV9ZJB3_9AGAR</name>
<evidence type="ECO:0000313" key="2">
    <source>
        <dbReference type="Proteomes" id="UP001362999"/>
    </source>
</evidence>
<proteinExistence type="predicted"/>
<keyword evidence="2" id="KW-1185">Reference proteome</keyword>
<dbReference type="EMBL" id="JAWWNJ010000140">
    <property type="protein sequence ID" value="KAK6984242.1"/>
    <property type="molecule type" value="Genomic_DNA"/>
</dbReference>
<organism evidence="1 2">
    <name type="scientific">Favolaschia claudopus</name>
    <dbReference type="NCBI Taxonomy" id="2862362"/>
    <lineage>
        <taxon>Eukaryota</taxon>
        <taxon>Fungi</taxon>
        <taxon>Dikarya</taxon>
        <taxon>Basidiomycota</taxon>
        <taxon>Agaricomycotina</taxon>
        <taxon>Agaricomycetes</taxon>
        <taxon>Agaricomycetidae</taxon>
        <taxon>Agaricales</taxon>
        <taxon>Marasmiineae</taxon>
        <taxon>Mycenaceae</taxon>
        <taxon>Favolaschia</taxon>
    </lineage>
</organism>
<gene>
    <name evidence="1" type="ORF">R3P38DRAFT_3232328</name>
</gene>
<evidence type="ECO:0000313" key="1">
    <source>
        <dbReference type="EMBL" id="KAK6984242.1"/>
    </source>
</evidence>
<comment type="caution">
    <text evidence="1">The sequence shown here is derived from an EMBL/GenBank/DDBJ whole genome shotgun (WGS) entry which is preliminary data.</text>
</comment>
<accession>A0AAV9ZJB3</accession>
<sequence length="297" mass="32652">MDFDFHFDVVGAGCHIIQQTNDTNKNGCGDHAHMQYMSLLQVDDVIVQETGASDRKIWRLGIMNSDGLVENELTLRLHGILSKAELTPGNLSKVDASKAATMTQRIELVGFGSSVFDDAVNNMGILHGLFGRFFGENRMLPLNLAPGTSTEVPFGAGVDPLGQLANFRRSGLIHTTENKVSYFKAVPDESTSERETVIYEAFPGTFRRGDLVEIEGVVIALANKHGKIKTTFQLSAMTLIDSSFSKAAEIARAKAVAPVQPQVVLKRKLWHESEDQAVVKARRQLRELALEDKEVAK</sequence>
<reference evidence="1 2" key="1">
    <citation type="journal article" date="2024" name="J Genomics">
        <title>Draft genome sequencing and assembly of Favolaschia claudopus CIRM-BRFM 2984 isolated from oak limbs.</title>
        <authorList>
            <person name="Navarro D."/>
            <person name="Drula E."/>
            <person name="Chaduli D."/>
            <person name="Cazenave R."/>
            <person name="Ahrendt S."/>
            <person name="Wang J."/>
            <person name="Lipzen A."/>
            <person name="Daum C."/>
            <person name="Barry K."/>
            <person name="Grigoriev I.V."/>
            <person name="Favel A."/>
            <person name="Rosso M.N."/>
            <person name="Martin F."/>
        </authorList>
    </citation>
    <scope>NUCLEOTIDE SEQUENCE [LARGE SCALE GENOMIC DNA]</scope>
    <source>
        <strain evidence="1 2">CIRM-BRFM 2984</strain>
    </source>
</reference>
<dbReference type="AlphaFoldDB" id="A0AAV9ZJB3"/>